<keyword evidence="4" id="KW-1185">Reference proteome</keyword>
<feature type="compositionally biased region" description="Polar residues" evidence="1">
    <location>
        <begin position="13"/>
        <end position="22"/>
    </location>
</feature>
<keyword evidence="2" id="KW-1133">Transmembrane helix</keyword>
<dbReference type="EMBL" id="FQUL01000056">
    <property type="protein sequence ID" value="SHF01352.1"/>
    <property type="molecule type" value="Genomic_DNA"/>
</dbReference>
<evidence type="ECO:0000313" key="3">
    <source>
        <dbReference type="EMBL" id="SHF01352.1"/>
    </source>
</evidence>
<name>A0A1M4Y7C4_9ACTN</name>
<evidence type="ECO:0000256" key="1">
    <source>
        <dbReference type="SAM" id="MobiDB-lite"/>
    </source>
</evidence>
<organism evidence="3 4">
    <name type="scientific">Ferrithrix thermotolerans DSM 19514</name>
    <dbReference type="NCBI Taxonomy" id="1121881"/>
    <lineage>
        <taxon>Bacteria</taxon>
        <taxon>Bacillati</taxon>
        <taxon>Actinomycetota</taxon>
        <taxon>Acidimicrobiia</taxon>
        <taxon>Acidimicrobiales</taxon>
        <taxon>Acidimicrobiaceae</taxon>
        <taxon>Ferrithrix</taxon>
    </lineage>
</organism>
<sequence>MGLTAANLGHGTGDSTTKQPTGQGAIASTVVKLSSTGGIPSQTQVIQLPSGETQLAVHATILPSAWAAQAAPYVSTKGLTVTLSPAFKAVSSPEEYLAVKNLVDAYNSAPVDAKTVGVSATVRVSPTKDSGGASPDVFIGSGGCSGWESFQFDGWDGFQWYMNQCFATGLVDELIAGAAVSAVVVAALGAIGVGAVAAGVAGALAAAAGGAAAYLAETQSMCGNRNLWVGLHYWVEPSHGCA</sequence>
<feature type="transmembrane region" description="Helical" evidence="2">
    <location>
        <begin position="197"/>
        <end position="216"/>
    </location>
</feature>
<gene>
    <name evidence="3" type="ORF">SAMN02745225_02257</name>
</gene>
<feature type="region of interest" description="Disordered" evidence="1">
    <location>
        <begin position="1"/>
        <end position="23"/>
    </location>
</feature>
<proteinExistence type="predicted"/>
<evidence type="ECO:0000313" key="4">
    <source>
        <dbReference type="Proteomes" id="UP000184295"/>
    </source>
</evidence>
<protein>
    <submittedName>
        <fullName evidence="3">Uncharacterized protein</fullName>
    </submittedName>
</protein>
<keyword evidence="2" id="KW-0812">Transmembrane</keyword>
<dbReference type="OrthoDB" id="9984074at2"/>
<dbReference type="Proteomes" id="UP000184295">
    <property type="component" value="Unassembled WGS sequence"/>
</dbReference>
<dbReference type="AlphaFoldDB" id="A0A1M4Y7C4"/>
<reference evidence="4" key="1">
    <citation type="submission" date="2016-11" db="EMBL/GenBank/DDBJ databases">
        <authorList>
            <person name="Varghese N."/>
            <person name="Submissions S."/>
        </authorList>
    </citation>
    <scope>NUCLEOTIDE SEQUENCE [LARGE SCALE GENOMIC DNA]</scope>
    <source>
        <strain evidence="4">DSM 19514</strain>
    </source>
</reference>
<keyword evidence="2" id="KW-0472">Membrane</keyword>
<feature type="transmembrane region" description="Helical" evidence="2">
    <location>
        <begin position="170"/>
        <end position="191"/>
    </location>
</feature>
<evidence type="ECO:0000256" key="2">
    <source>
        <dbReference type="SAM" id="Phobius"/>
    </source>
</evidence>
<dbReference type="RefSeq" id="WP_072792609.1">
    <property type="nucleotide sequence ID" value="NZ_FQUL01000056.1"/>
</dbReference>
<accession>A0A1M4Y7C4</accession>